<dbReference type="AlphaFoldDB" id="A0A914X2B2"/>
<keyword evidence="4" id="KW-0805">Transcription regulation</keyword>
<feature type="region of interest" description="Disordered" evidence="9">
    <location>
        <begin position="1"/>
        <end position="46"/>
    </location>
</feature>
<dbReference type="WBParaSite" id="PSAMB.scaffold6140size10089.g28006.t1">
    <property type="protein sequence ID" value="PSAMB.scaffold6140size10089.g28006.t1"/>
    <property type="gene ID" value="PSAMB.scaffold6140size10089.g28006"/>
</dbReference>
<name>A0A914X2B2_9BILA</name>
<dbReference type="InterPro" id="IPR023260">
    <property type="entry name" value="Cys/Ser-rich_nuc_prot"/>
</dbReference>
<dbReference type="Proteomes" id="UP000887566">
    <property type="component" value="Unplaced"/>
</dbReference>
<accession>A0A914X2B2</accession>
<sequence>MPKRKFDDGATINGNPEEAALTPASAEAAATSSSSTASNPCGEGQARVKAARLEVAGGTTSNGASCSSASSGGNKRRVRFNGVTVFYFERSQGFSCVPSFGGTTLGKFIIQGK</sequence>
<feature type="compositionally biased region" description="Low complexity" evidence="9">
    <location>
        <begin position="17"/>
        <end position="38"/>
    </location>
</feature>
<evidence type="ECO:0000256" key="6">
    <source>
        <dbReference type="ARBA" id="ARBA00023159"/>
    </source>
</evidence>
<reference evidence="12" key="1">
    <citation type="submission" date="2022-11" db="UniProtKB">
        <authorList>
            <consortium name="WormBaseParasite"/>
        </authorList>
    </citation>
    <scope>IDENTIFICATION</scope>
</reference>
<keyword evidence="8" id="KW-0539">Nucleus</keyword>
<dbReference type="GO" id="GO:0006915">
    <property type="term" value="P:apoptotic process"/>
    <property type="evidence" value="ECO:0007669"/>
    <property type="project" value="UniProtKB-KW"/>
</dbReference>
<comment type="subcellular location">
    <subcellularLocation>
        <location evidence="1">Nucleus</location>
    </subcellularLocation>
</comment>
<comment type="similarity">
    <text evidence="2">Belongs to the AXUD1 family.</text>
</comment>
<feature type="domain" description="Cysteine/serine-rich nuclear protein N-terminal" evidence="10">
    <location>
        <begin position="74"/>
        <end position="106"/>
    </location>
</feature>
<dbReference type="GO" id="GO:0005634">
    <property type="term" value="C:nucleus"/>
    <property type="evidence" value="ECO:0007669"/>
    <property type="project" value="UniProtKB-SubCell"/>
</dbReference>
<evidence type="ECO:0000259" key="10">
    <source>
        <dbReference type="Pfam" id="PF16019"/>
    </source>
</evidence>
<evidence type="ECO:0000256" key="1">
    <source>
        <dbReference type="ARBA" id="ARBA00004123"/>
    </source>
</evidence>
<evidence type="ECO:0000256" key="2">
    <source>
        <dbReference type="ARBA" id="ARBA00008548"/>
    </source>
</evidence>
<evidence type="ECO:0000256" key="9">
    <source>
        <dbReference type="SAM" id="MobiDB-lite"/>
    </source>
</evidence>
<evidence type="ECO:0000256" key="7">
    <source>
        <dbReference type="ARBA" id="ARBA00023163"/>
    </source>
</evidence>
<dbReference type="InterPro" id="IPR031972">
    <property type="entry name" value="CSRNP_N"/>
</dbReference>
<dbReference type="Pfam" id="PF16019">
    <property type="entry name" value="CSRNP_N"/>
    <property type="match status" value="1"/>
</dbReference>
<keyword evidence="7" id="KW-0804">Transcription</keyword>
<proteinExistence type="inferred from homology"/>
<organism evidence="11 12">
    <name type="scientific">Plectus sambesii</name>
    <dbReference type="NCBI Taxonomy" id="2011161"/>
    <lineage>
        <taxon>Eukaryota</taxon>
        <taxon>Metazoa</taxon>
        <taxon>Ecdysozoa</taxon>
        <taxon>Nematoda</taxon>
        <taxon>Chromadorea</taxon>
        <taxon>Plectida</taxon>
        <taxon>Plectina</taxon>
        <taxon>Plectoidea</taxon>
        <taxon>Plectidae</taxon>
        <taxon>Plectus</taxon>
    </lineage>
</organism>
<dbReference type="GO" id="GO:0000981">
    <property type="term" value="F:DNA-binding transcription factor activity, RNA polymerase II-specific"/>
    <property type="evidence" value="ECO:0007669"/>
    <property type="project" value="TreeGrafter"/>
</dbReference>
<dbReference type="PANTHER" id="PTHR13580">
    <property type="entry name" value="TGF-BETA INDUCED APOPTOSIS PROTEIN"/>
    <property type="match status" value="1"/>
</dbReference>
<evidence type="ECO:0000256" key="4">
    <source>
        <dbReference type="ARBA" id="ARBA00023015"/>
    </source>
</evidence>
<evidence type="ECO:0000256" key="3">
    <source>
        <dbReference type="ARBA" id="ARBA00022703"/>
    </source>
</evidence>
<keyword evidence="11" id="KW-1185">Reference proteome</keyword>
<evidence type="ECO:0000256" key="8">
    <source>
        <dbReference type="ARBA" id="ARBA00023242"/>
    </source>
</evidence>
<evidence type="ECO:0000313" key="12">
    <source>
        <dbReference type="WBParaSite" id="PSAMB.scaffold6140size10089.g28006.t1"/>
    </source>
</evidence>
<evidence type="ECO:0000313" key="11">
    <source>
        <dbReference type="Proteomes" id="UP000887566"/>
    </source>
</evidence>
<keyword evidence="5" id="KW-0238">DNA-binding</keyword>
<dbReference type="GO" id="GO:0043565">
    <property type="term" value="F:sequence-specific DNA binding"/>
    <property type="evidence" value="ECO:0007669"/>
    <property type="project" value="TreeGrafter"/>
</dbReference>
<evidence type="ECO:0000256" key="5">
    <source>
        <dbReference type="ARBA" id="ARBA00023125"/>
    </source>
</evidence>
<keyword evidence="3" id="KW-0053">Apoptosis</keyword>
<dbReference type="PANTHER" id="PTHR13580:SF9">
    <property type="entry name" value="AXIN1 UP-REGULATED 1, ISOFORM A"/>
    <property type="match status" value="1"/>
</dbReference>
<keyword evidence="6" id="KW-0010">Activator</keyword>
<protein>
    <submittedName>
        <fullName evidence="12">Cysteine/serine-rich nuclear protein N-terminal domain-containing protein</fullName>
    </submittedName>
</protein>